<protein>
    <recommendedName>
        <fullName evidence="2">Caspase family p20 domain-containing protein</fullName>
    </recommendedName>
</protein>
<dbReference type="InterPro" id="IPR019734">
    <property type="entry name" value="TPR_rpt"/>
</dbReference>
<dbReference type="Proteomes" id="UP000237682">
    <property type="component" value="Unassembled WGS sequence"/>
</dbReference>
<evidence type="ECO:0000313" key="4">
    <source>
        <dbReference type="Proteomes" id="UP000237682"/>
    </source>
</evidence>
<evidence type="ECO:0000313" key="3">
    <source>
        <dbReference type="EMBL" id="PRH86237.1"/>
    </source>
</evidence>
<dbReference type="InterPro" id="IPR052039">
    <property type="entry name" value="Caspase-related_regulators"/>
</dbReference>
<dbReference type="PANTHER" id="PTHR22576">
    <property type="entry name" value="MUCOSA ASSOCIATED LYMPHOID TISSUE LYMPHOMA TRANSLOCATION PROTEIN 1/PARACASPASE"/>
    <property type="match status" value="1"/>
</dbReference>
<dbReference type="OrthoDB" id="935695at2"/>
<dbReference type="Pfam" id="PF00515">
    <property type="entry name" value="TPR_1"/>
    <property type="match status" value="1"/>
</dbReference>
<dbReference type="PROSITE" id="PS50208">
    <property type="entry name" value="CASPASE_P20"/>
    <property type="match status" value="1"/>
</dbReference>
<dbReference type="Gene3D" id="1.25.40.10">
    <property type="entry name" value="Tetratricopeptide repeat domain"/>
    <property type="match status" value="3"/>
</dbReference>
<dbReference type="SUPFAM" id="SSF52129">
    <property type="entry name" value="Caspase-like"/>
    <property type="match status" value="1"/>
</dbReference>
<dbReference type="GO" id="GO:0004197">
    <property type="term" value="F:cysteine-type endopeptidase activity"/>
    <property type="evidence" value="ECO:0007669"/>
    <property type="project" value="InterPro"/>
</dbReference>
<dbReference type="PANTHER" id="PTHR22576:SF37">
    <property type="entry name" value="MUCOSA-ASSOCIATED LYMPHOID TISSUE LYMPHOMA TRANSLOCATION PROTEIN 1"/>
    <property type="match status" value="1"/>
</dbReference>
<dbReference type="PROSITE" id="PS50005">
    <property type="entry name" value="TPR"/>
    <property type="match status" value="3"/>
</dbReference>
<dbReference type="Gene3D" id="3.40.50.1460">
    <property type="match status" value="1"/>
</dbReference>
<dbReference type="InterPro" id="IPR011600">
    <property type="entry name" value="Pept_C14_caspase"/>
</dbReference>
<dbReference type="AlphaFoldDB" id="A0A2S9QA60"/>
<dbReference type="InterPro" id="IPR001309">
    <property type="entry name" value="Pept_C14_p20"/>
</dbReference>
<feature type="domain" description="Caspase family p20" evidence="2">
    <location>
        <begin position="650"/>
        <end position="780"/>
    </location>
</feature>
<feature type="repeat" description="TPR" evidence="1">
    <location>
        <begin position="387"/>
        <end position="420"/>
    </location>
</feature>
<dbReference type="Pfam" id="PF13181">
    <property type="entry name" value="TPR_8"/>
    <property type="match status" value="1"/>
</dbReference>
<keyword evidence="4" id="KW-1185">Reference proteome</keyword>
<reference evidence="3 4" key="1">
    <citation type="submission" date="2018-02" db="EMBL/GenBank/DDBJ databases">
        <title>Whole genome sequencing of endophytic bacterium.</title>
        <authorList>
            <person name="Eedara R."/>
            <person name="Podile A.R."/>
        </authorList>
    </citation>
    <scope>NUCLEOTIDE SEQUENCE [LARGE SCALE GENOMIC DNA]</scope>
    <source>
        <strain evidence="3 4">RP1T</strain>
    </source>
</reference>
<feature type="repeat" description="TPR" evidence="1">
    <location>
        <begin position="563"/>
        <end position="596"/>
    </location>
</feature>
<dbReference type="EMBL" id="PUEJ01000006">
    <property type="protein sequence ID" value="PRH86237.1"/>
    <property type="molecule type" value="Genomic_DNA"/>
</dbReference>
<dbReference type="InterPro" id="IPR011990">
    <property type="entry name" value="TPR-like_helical_dom_sf"/>
</dbReference>
<comment type="caution">
    <text evidence="3">The sequence shown here is derived from an EMBL/GenBank/DDBJ whole genome shotgun (WGS) entry which is preliminary data.</text>
</comment>
<proteinExistence type="predicted"/>
<dbReference type="SUPFAM" id="SSF48452">
    <property type="entry name" value="TPR-like"/>
    <property type="match status" value="1"/>
</dbReference>
<keyword evidence="1" id="KW-0802">TPR repeat</keyword>
<sequence>MALNRRAGLRNARKIGMKAIGARFAVILALLLVSAPLASPARAEADFSSAQRAAGQYSREEITALQSDLPWVDAFADLSTLPELGSFDSATFQAIRQFERKSGMADSGTITPALIAAVRSQADAFRKTVGFKEITERGVTLGYAASLMSVREDRASGPRFKSPAGDVVLDILTIPTSKESFDALFQRLRKSQGGKKVLYADTFGNPYMGTYQFVIYGKNGSQFFYIRFLQTRDGSRGFTLGWDDESAGPFFNVHASAMALSFRAAGDGTANAASADGVISTAEINRQLEICAKSKDAAEIVTACTTALSASTLLANNRPTVLYNRSVGYNRQNKADLALADIDQAIALDPDQASYYTQRGHIRYGQAKYDAAVADYSQALAKKTPTAADYTYRGNSYYGLEDYQKAVADYDASLRLDPNDVDTHAFRGSALLRLSRPAEAMADLNFTIERGGDKVGAGEYKNRGEALVELGRGDEGRPDFVKAEEIATAKLETDNYNFVYRAFARAFIGNGEGAIADADKYLSIDPKASEAFHARALGNVARQDFTKAIADFSQAISMGRKRLFIQRQRGDVYLRIGQPEQAIADYQAQLNLTPGNALAMVGLEKARQAMAAKSLALASPPQGGGAPATTGSPQVATLAALQPAAKAELGRRVALVIGNSAYAHVAALPNPKNDAAKVADTLRKIGFAEVTLVEDTDFRSLNRALQDFAGQADGADWAVIYYAGHGIEIANTNYLVPVDARLASDRDVTFEAVPLDRVMAASEGAKGMRLVILDACRNNPFLANMTRKTATRAVSRGLSRVEPDGGTLVVYAAKAGEVALDGSGGNSPFVTALTANLQKPGIEIGKLFRLVRDDVMKATDRKQEPFTYGSLPGDDFIFNPG</sequence>
<dbReference type="InterPro" id="IPR029030">
    <property type="entry name" value="Caspase-like_dom_sf"/>
</dbReference>
<feature type="repeat" description="TPR" evidence="1">
    <location>
        <begin position="319"/>
        <end position="352"/>
    </location>
</feature>
<gene>
    <name evidence="3" type="ORF">C5L14_18540</name>
</gene>
<evidence type="ECO:0000259" key="2">
    <source>
        <dbReference type="PROSITE" id="PS50208"/>
    </source>
</evidence>
<dbReference type="Pfam" id="PF00656">
    <property type="entry name" value="Peptidase_C14"/>
    <property type="match status" value="1"/>
</dbReference>
<organism evidence="3 4">
    <name type="scientific">Labrys okinawensis</name>
    <dbReference type="NCBI Taxonomy" id="346911"/>
    <lineage>
        <taxon>Bacteria</taxon>
        <taxon>Pseudomonadati</taxon>
        <taxon>Pseudomonadota</taxon>
        <taxon>Alphaproteobacteria</taxon>
        <taxon>Hyphomicrobiales</taxon>
        <taxon>Xanthobacteraceae</taxon>
        <taxon>Labrys</taxon>
    </lineage>
</organism>
<dbReference type="GO" id="GO:0006508">
    <property type="term" value="P:proteolysis"/>
    <property type="evidence" value="ECO:0007669"/>
    <property type="project" value="InterPro"/>
</dbReference>
<accession>A0A2S9QA60</accession>
<evidence type="ECO:0000256" key="1">
    <source>
        <dbReference type="PROSITE-ProRule" id="PRU00339"/>
    </source>
</evidence>
<name>A0A2S9QA60_9HYPH</name>
<dbReference type="SMART" id="SM00028">
    <property type="entry name" value="TPR"/>
    <property type="match status" value="7"/>
</dbReference>